<feature type="transmembrane region" description="Helical" evidence="2">
    <location>
        <begin position="84"/>
        <end position="105"/>
    </location>
</feature>
<accession>A0A2K2G368</accession>
<proteinExistence type="predicted"/>
<evidence type="ECO:0000256" key="2">
    <source>
        <dbReference type="SAM" id="Phobius"/>
    </source>
</evidence>
<dbReference type="RefSeq" id="WP_103095260.1">
    <property type="nucleotide sequence ID" value="NZ_LYMM01000025.1"/>
</dbReference>
<dbReference type="InterPro" id="IPR025330">
    <property type="entry name" value="DUF4236"/>
</dbReference>
<organism evidence="4 5">
    <name type="scientific">Novosphingobium guangzhouense</name>
    <dbReference type="NCBI Taxonomy" id="1850347"/>
    <lineage>
        <taxon>Bacteria</taxon>
        <taxon>Pseudomonadati</taxon>
        <taxon>Pseudomonadota</taxon>
        <taxon>Alphaproteobacteria</taxon>
        <taxon>Sphingomonadales</taxon>
        <taxon>Sphingomonadaceae</taxon>
        <taxon>Novosphingobium</taxon>
    </lineage>
</organism>
<dbReference type="EMBL" id="LYMM01000025">
    <property type="protein sequence ID" value="PNU05477.1"/>
    <property type="molecule type" value="Genomic_DNA"/>
</dbReference>
<dbReference type="OrthoDB" id="9806903at2"/>
<dbReference type="Proteomes" id="UP000236327">
    <property type="component" value="Unassembled WGS sequence"/>
</dbReference>
<feature type="region of interest" description="Disordered" evidence="1">
    <location>
        <begin position="60"/>
        <end position="79"/>
    </location>
</feature>
<dbReference type="Pfam" id="PF14020">
    <property type="entry name" value="DUF4236"/>
    <property type="match status" value="1"/>
</dbReference>
<gene>
    <name evidence="4" type="ORF">A8V01_15950</name>
</gene>
<reference evidence="4 5" key="1">
    <citation type="submission" date="2016-05" db="EMBL/GenBank/DDBJ databases">
        <title>Complete genome sequence of Novosphingobium guangzhouense SA925(T).</title>
        <authorList>
            <person name="Sha S."/>
        </authorList>
    </citation>
    <scope>NUCLEOTIDE SEQUENCE [LARGE SCALE GENOMIC DNA]</scope>
    <source>
        <strain evidence="4 5">SA925</strain>
    </source>
</reference>
<dbReference type="AlphaFoldDB" id="A0A2K2G368"/>
<evidence type="ECO:0000256" key="1">
    <source>
        <dbReference type="SAM" id="MobiDB-lite"/>
    </source>
</evidence>
<keyword evidence="2" id="KW-0812">Transmembrane</keyword>
<evidence type="ECO:0000313" key="5">
    <source>
        <dbReference type="Proteomes" id="UP000236327"/>
    </source>
</evidence>
<name>A0A2K2G368_9SPHN</name>
<keyword evidence="2" id="KW-1133">Transmembrane helix</keyword>
<feature type="compositionally biased region" description="Polar residues" evidence="1">
    <location>
        <begin position="60"/>
        <end position="73"/>
    </location>
</feature>
<evidence type="ECO:0000259" key="3">
    <source>
        <dbReference type="Pfam" id="PF14020"/>
    </source>
</evidence>
<evidence type="ECO:0000313" key="4">
    <source>
        <dbReference type="EMBL" id="PNU05477.1"/>
    </source>
</evidence>
<sequence length="106" mass="11408">MGFRFRKTIRILPGVRLNLSKTGVSTSLGTNGATVNVSKRGVRGTVGIPGSGLSYSEMLTRQGAQPSPTSPAQPRSRKGRVKRWLLIILALWLGWTILSAFLGAMV</sequence>
<keyword evidence="5" id="KW-1185">Reference proteome</keyword>
<keyword evidence="2" id="KW-0472">Membrane</keyword>
<comment type="caution">
    <text evidence="4">The sequence shown here is derived from an EMBL/GenBank/DDBJ whole genome shotgun (WGS) entry which is preliminary data.</text>
</comment>
<protein>
    <recommendedName>
        <fullName evidence="3">DUF4236 domain-containing protein</fullName>
    </recommendedName>
</protein>
<feature type="domain" description="DUF4236" evidence="3">
    <location>
        <begin position="3"/>
        <end position="56"/>
    </location>
</feature>